<dbReference type="InterPro" id="IPR000719">
    <property type="entry name" value="Prot_kinase_dom"/>
</dbReference>
<evidence type="ECO:0000256" key="12">
    <source>
        <dbReference type="ARBA" id="ARBA00048679"/>
    </source>
</evidence>
<evidence type="ECO:0000256" key="6">
    <source>
        <dbReference type="ARBA" id="ARBA00022723"/>
    </source>
</evidence>
<evidence type="ECO:0000256" key="10">
    <source>
        <dbReference type="ARBA" id="ARBA00022842"/>
    </source>
</evidence>
<evidence type="ECO:0000256" key="4">
    <source>
        <dbReference type="ARBA" id="ARBA00022527"/>
    </source>
</evidence>
<keyword evidence="10" id="KW-0460">Magnesium</keyword>
<dbReference type="OrthoDB" id="20402at2759"/>
<dbReference type="GO" id="GO:0046872">
    <property type="term" value="F:metal ion binding"/>
    <property type="evidence" value="ECO:0007669"/>
    <property type="project" value="UniProtKB-KW"/>
</dbReference>
<proteinExistence type="inferred from homology"/>
<dbReference type="SUPFAM" id="SSF56112">
    <property type="entry name" value="Protein kinase-like (PK-like)"/>
    <property type="match status" value="1"/>
</dbReference>
<dbReference type="GO" id="GO:0005524">
    <property type="term" value="F:ATP binding"/>
    <property type="evidence" value="ECO:0007669"/>
    <property type="project" value="UniProtKB-KW"/>
</dbReference>
<dbReference type="EC" id="2.7.11.1" evidence="3"/>
<comment type="cofactor">
    <cofactor evidence="1">
        <name>Mg(2+)</name>
        <dbReference type="ChEBI" id="CHEBI:18420"/>
    </cofactor>
</comment>
<feature type="compositionally biased region" description="Low complexity" evidence="13">
    <location>
        <begin position="542"/>
        <end position="552"/>
    </location>
</feature>
<feature type="compositionally biased region" description="Low complexity" evidence="13">
    <location>
        <begin position="596"/>
        <end position="615"/>
    </location>
</feature>
<sequence>MDKSANSNNVSSLRQKFENFLARNTTTTHRKSAPGGISNEQIKNHNNKFLSPVKKVEQSRNSFNYSSSQQSRSAFVSSSGLGSSNSTSCNNSSFSARNSSSGGNNRSSSGSSKSTISVSQQQQQQALPQVLPKSPSISSEEEHSYSDFTSHLEMQAATVTASDLKREREQYFKNKEEFTLEDDDFNQDFDFKNSSWADKRERLIRILLKHKFTITEETIREELNKIRDSEVDKIRFEERKRPSVNVEELKQLEIEKLRQRLHVQEFELFKQEEINKIRKEERQKIEKEYSNKSLLSTQEIDQLKNDEYKATSAINSNVVISDTNSPPHPSTYQQPPQQDDVDSDEEMERLEQLKRQREIERLREEEEENEDRLERELSQRRREEEERIKREEEEEEEEQRNHLRRLKELERLKQLEEEEEEEEEMKKSSRASESSSTTLSSLSSTATSNSTFRESYDQRKTPTNLLNLIASKDSPSSSVSKQQHSNLLPPTSPSTSTQLPLVDSRSRSHTMAAASPQISSSQDSNQQSQGQQGETKYSRSHSGGSLSGLSLPSAPPIPAGGNSKPSSLASSSTSTPNVTLSSPQVVGGSSANSTVPSSPISASNSISSPSLMASPRNEEKGRKNSVSTSNPSHENGKDLNSSGGKEGKGKKSSKDKEGEEKDKKSSFFNKLFSGGKSREHRNNSGSSSGSSNDDDKKKKKLSPRVGVPFNVKHDVHVNFNADTGFEGLPKEWEVLIKSNFQEPEVMQHPEEVLNVVKFHTQYNNMSSAPPSHIQQPSIPPPSDEAPVTLNDLISLDDPKKIYYNINKIGEGGAGEVFEAVNSRNNQTIAIKKMKLKAQNLKTVINEIGMMKNSLHDNIVQYIDSYIVADELWVAMELMSGGCLTEVLDQHRDIQLTEAQISYVCAQVLHGLEYIHRFNRIHRDIKSDNILIGGKGEIKLADFGYAAQLTQARQERNSVVGTPYWMAPELIRGNNYDFKVDVWSLGIMTREMAEGEPPYLEFPPLRALFLLTTQGIPPLKDAYKWSKEFNDFLAQCLEKDTDKRPTAATLLNHPFLKKACSGLEFLKAVEASRTIKENQLQQFNSTYNM</sequence>
<feature type="compositionally biased region" description="Polar residues" evidence="13">
    <location>
        <begin position="624"/>
        <end position="633"/>
    </location>
</feature>
<dbReference type="InterPro" id="IPR051931">
    <property type="entry name" value="PAK3-like"/>
</dbReference>
<accession>A0A8J4V0R1</accession>
<feature type="domain" description="Protein kinase" evidence="14">
    <location>
        <begin position="802"/>
        <end position="1055"/>
    </location>
</feature>
<dbReference type="Pfam" id="PF00786">
    <property type="entry name" value="PBD"/>
    <property type="match status" value="1"/>
</dbReference>
<reference evidence="16" key="1">
    <citation type="submission" date="2020-01" db="EMBL/GenBank/DDBJ databases">
        <title>Development of genomics and gene disruption for Polysphondylium violaceum indicates a role for the polyketide synthase stlB in stalk morphogenesis.</title>
        <authorList>
            <person name="Narita B."/>
            <person name="Kawabe Y."/>
            <person name="Kin K."/>
            <person name="Saito T."/>
            <person name="Gibbs R."/>
            <person name="Kuspa A."/>
            <person name="Muzny D."/>
            <person name="Queller D."/>
            <person name="Richards S."/>
            <person name="Strassman J."/>
            <person name="Sucgang R."/>
            <person name="Worley K."/>
            <person name="Schaap P."/>
        </authorList>
    </citation>
    <scope>NUCLEOTIDE SEQUENCE</scope>
    <source>
        <strain evidence="16">QSvi11</strain>
    </source>
</reference>
<evidence type="ECO:0000256" key="9">
    <source>
        <dbReference type="ARBA" id="ARBA00022840"/>
    </source>
</evidence>
<keyword evidence="7" id="KW-0547">Nucleotide-binding</keyword>
<name>A0A8J4V0R1_9MYCE</name>
<feature type="compositionally biased region" description="Polar residues" evidence="13">
    <location>
        <begin position="1"/>
        <end position="14"/>
    </location>
</feature>
<feature type="domain" description="CRIB" evidence="15">
    <location>
        <begin position="705"/>
        <end position="718"/>
    </location>
</feature>
<organism evidence="16 17">
    <name type="scientific">Polysphondylium violaceum</name>
    <dbReference type="NCBI Taxonomy" id="133409"/>
    <lineage>
        <taxon>Eukaryota</taxon>
        <taxon>Amoebozoa</taxon>
        <taxon>Evosea</taxon>
        <taxon>Eumycetozoa</taxon>
        <taxon>Dictyostelia</taxon>
        <taxon>Dictyosteliales</taxon>
        <taxon>Dictyosteliaceae</taxon>
        <taxon>Polysphondylium</taxon>
    </lineage>
</organism>
<dbReference type="CDD" id="cd06614">
    <property type="entry name" value="STKc_PAK"/>
    <property type="match status" value="1"/>
</dbReference>
<evidence type="ECO:0000313" key="17">
    <source>
        <dbReference type="Proteomes" id="UP000695562"/>
    </source>
</evidence>
<dbReference type="InterPro" id="IPR000095">
    <property type="entry name" value="CRIB_dom"/>
</dbReference>
<keyword evidence="8" id="KW-0418">Kinase</keyword>
<comment type="catalytic activity">
    <reaction evidence="11">
        <text>L-threonyl-[protein] + ATP = O-phospho-L-threonyl-[protein] + ADP + H(+)</text>
        <dbReference type="Rhea" id="RHEA:46608"/>
        <dbReference type="Rhea" id="RHEA-COMP:11060"/>
        <dbReference type="Rhea" id="RHEA-COMP:11605"/>
        <dbReference type="ChEBI" id="CHEBI:15378"/>
        <dbReference type="ChEBI" id="CHEBI:30013"/>
        <dbReference type="ChEBI" id="CHEBI:30616"/>
        <dbReference type="ChEBI" id="CHEBI:61977"/>
        <dbReference type="ChEBI" id="CHEBI:456216"/>
        <dbReference type="EC" id="2.7.11.1"/>
    </reaction>
</comment>
<protein>
    <recommendedName>
        <fullName evidence="3">non-specific serine/threonine protein kinase</fullName>
        <ecNumber evidence="3">2.7.11.1</ecNumber>
    </recommendedName>
</protein>
<keyword evidence="5" id="KW-0808">Transferase</keyword>
<evidence type="ECO:0000256" key="11">
    <source>
        <dbReference type="ARBA" id="ARBA00047899"/>
    </source>
</evidence>
<keyword evidence="17" id="KW-1185">Reference proteome</keyword>
<dbReference type="FunFam" id="1.10.510.10:FF:000802">
    <property type="entry name" value="Serine/threonine protein kinase"/>
    <property type="match status" value="1"/>
</dbReference>
<evidence type="ECO:0000313" key="16">
    <source>
        <dbReference type="EMBL" id="KAF2074698.1"/>
    </source>
</evidence>
<dbReference type="PANTHER" id="PTHR45832">
    <property type="entry name" value="SERINE/THREONINE-PROTEIN KINASE SAMKA-RELATED-RELATED"/>
    <property type="match status" value="1"/>
</dbReference>
<evidence type="ECO:0000259" key="14">
    <source>
        <dbReference type="PROSITE" id="PS50011"/>
    </source>
</evidence>
<feature type="compositionally biased region" description="Low complexity" evidence="13">
    <location>
        <begin position="559"/>
        <end position="574"/>
    </location>
</feature>
<gene>
    <name evidence="16" type="ORF">CYY_004012</name>
</gene>
<evidence type="ECO:0000259" key="15">
    <source>
        <dbReference type="PROSITE" id="PS50108"/>
    </source>
</evidence>
<keyword evidence="9" id="KW-0067">ATP-binding</keyword>
<keyword evidence="4" id="KW-0723">Serine/threonine-protein kinase</keyword>
<feature type="region of interest" description="Disordered" evidence="13">
    <location>
        <begin position="75"/>
        <end position="151"/>
    </location>
</feature>
<dbReference type="InterPro" id="IPR011009">
    <property type="entry name" value="Kinase-like_dom_sf"/>
</dbReference>
<keyword evidence="6" id="KW-0479">Metal-binding</keyword>
<dbReference type="SMART" id="SM00285">
    <property type="entry name" value="PBD"/>
    <property type="match status" value="1"/>
</dbReference>
<dbReference type="PANTHER" id="PTHR45832:SF22">
    <property type="entry name" value="SERINE_THREONINE-PROTEIN KINASE SAMKA-RELATED"/>
    <property type="match status" value="1"/>
</dbReference>
<evidence type="ECO:0000256" key="5">
    <source>
        <dbReference type="ARBA" id="ARBA00022679"/>
    </source>
</evidence>
<evidence type="ECO:0000256" key="8">
    <source>
        <dbReference type="ARBA" id="ARBA00022777"/>
    </source>
</evidence>
<dbReference type="AlphaFoldDB" id="A0A8J4V0R1"/>
<dbReference type="Proteomes" id="UP000695562">
    <property type="component" value="Unassembled WGS sequence"/>
</dbReference>
<dbReference type="PROSITE" id="PS50011">
    <property type="entry name" value="PROTEIN_KINASE_DOM"/>
    <property type="match status" value="1"/>
</dbReference>
<feature type="region of interest" description="Disordered" evidence="13">
    <location>
        <begin position="319"/>
        <end position="345"/>
    </location>
</feature>
<feature type="compositionally biased region" description="Low complexity" evidence="13">
    <location>
        <begin position="515"/>
        <end position="532"/>
    </location>
</feature>
<feature type="compositionally biased region" description="Basic and acidic residues" evidence="13">
    <location>
        <begin position="406"/>
        <end position="415"/>
    </location>
</feature>
<comment type="similarity">
    <text evidence="2">Belongs to the protein kinase superfamily. STE Ser/Thr protein kinase family. STE20 subfamily.</text>
</comment>
<evidence type="ECO:0000256" key="13">
    <source>
        <dbReference type="SAM" id="MobiDB-lite"/>
    </source>
</evidence>
<dbReference type="SMART" id="SM00220">
    <property type="entry name" value="S_TKc"/>
    <property type="match status" value="1"/>
</dbReference>
<feature type="region of interest" description="Disordered" evidence="13">
    <location>
        <begin position="360"/>
        <end position="707"/>
    </location>
</feature>
<dbReference type="EMBL" id="AJWJ01000134">
    <property type="protein sequence ID" value="KAF2074698.1"/>
    <property type="molecule type" value="Genomic_DNA"/>
</dbReference>
<dbReference type="Gene3D" id="1.10.510.10">
    <property type="entry name" value="Transferase(Phosphotransferase) domain 1"/>
    <property type="match status" value="1"/>
</dbReference>
<evidence type="ECO:0000256" key="1">
    <source>
        <dbReference type="ARBA" id="ARBA00001946"/>
    </source>
</evidence>
<dbReference type="GO" id="GO:0004674">
    <property type="term" value="F:protein serine/threonine kinase activity"/>
    <property type="evidence" value="ECO:0007669"/>
    <property type="project" value="UniProtKB-KW"/>
</dbReference>
<comment type="caution">
    <text evidence="16">The sequence shown here is derived from an EMBL/GenBank/DDBJ whole genome shotgun (WGS) entry which is preliminary data.</text>
</comment>
<evidence type="ECO:0000256" key="2">
    <source>
        <dbReference type="ARBA" id="ARBA00008874"/>
    </source>
</evidence>
<feature type="compositionally biased region" description="Low complexity" evidence="13">
    <location>
        <begin position="431"/>
        <end position="450"/>
    </location>
</feature>
<dbReference type="Gene3D" id="3.90.810.10">
    <property type="entry name" value="CRIB domain"/>
    <property type="match status" value="1"/>
</dbReference>
<dbReference type="InterPro" id="IPR036936">
    <property type="entry name" value="CRIB_dom_sf"/>
</dbReference>
<dbReference type="Pfam" id="PF00069">
    <property type="entry name" value="Pkinase"/>
    <property type="match status" value="1"/>
</dbReference>
<feature type="compositionally biased region" description="Basic and acidic residues" evidence="13">
    <location>
        <begin position="645"/>
        <end position="665"/>
    </location>
</feature>
<dbReference type="PROSITE" id="PS50108">
    <property type="entry name" value="CRIB"/>
    <property type="match status" value="1"/>
</dbReference>
<feature type="compositionally biased region" description="Basic and acidic residues" evidence="13">
    <location>
        <begin position="372"/>
        <end position="391"/>
    </location>
</feature>
<evidence type="ECO:0000256" key="7">
    <source>
        <dbReference type="ARBA" id="ARBA00022741"/>
    </source>
</evidence>
<evidence type="ECO:0000256" key="3">
    <source>
        <dbReference type="ARBA" id="ARBA00012513"/>
    </source>
</evidence>
<feature type="compositionally biased region" description="Polar residues" evidence="13">
    <location>
        <begin position="575"/>
        <end position="595"/>
    </location>
</feature>
<dbReference type="InterPro" id="IPR033923">
    <property type="entry name" value="PAK_BD"/>
</dbReference>
<feature type="compositionally biased region" description="Low complexity" evidence="13">
    <location>
        <begin position="75"/>
        <end position="125"/>
    </location>
</feature>
<dbReference type="CDD" id="cd01093">
    <property type="entry name" value="CRIB_PAK_like"/>
    <property type="match status" value="1"/>
</dbReference>
<comment type="catalytic activity">
    <reaction evidence="12">
        <text>L-seryl-[protein] + ATP = O-phospho-L-seryl-[protein] + ADP + H(+)</text>
        <dbReference type="Rhea" id="RHEA:17989"/>
        <dbReference type="Rhea" id="RHEA-COMP:9863"/>
        <dbReference type="Rhea" id="RHEA-COMP:11604"/>
        <dbReference type="ChEBI" id="CHEBI:15378"/>
        <dbReference type="ChEBI" id="CHEBI:29999"/>
        <dbReference type="ChEBI" id="CHEBI:30616"/>
        <dbReference type="ChEBI" id="CHEBI:83421"/>
        <dbReference type="ChEBI" id="CHEBI:456216"/>
        <dbReference type="EC" id="2.7.11.1"/>
    </reaction>
</comment>
<feature type="compositionally biased region" description="Low complexity" evidence="13">
    <location>
        <begin position="471"/>
        <end position="501"/>
    </location>
</feature>
<feature type="region of interest" description="Disordered" evidence="13">
    <location>
        <begin position="1"/>
        <end position="46"/>
    </location>
</feature>